<keyword evidence="1" id="KW-1133">Transmembrane helix</keyword>
<evidence type="ECO:0000259" key="2">
    <source>
        <dbReference type="Pfam" id="PF17881"/>
    </source>
</evidence>
<reference evidence="3" key="1">
    <citation type="submission" date="2016-10" db="EMBL/GenBank/DDBJ databases">
        <authorList>
            <person name="See-Too W.S."/>
        </authorList>
    </citation>
    <scope>NUCLEOTIDE SEQUENCE</scope>
    <source>
        <strain evidence="3">L10.15</strain>
    </source>
</reference>
<evidence type="ECO:0000313" key="3">
    <source>
        <dbReference type="EMBL" id="ANU28121.1"/>
    </source>
</evidence>
<dbReference type="InterPro" id="IPR041401">
    <property type="entry name" value="TseB-like_dom"/>
</dbReference>
<dbReference type="Gene3D" id="3.10.450.40">
    <property type="match status" value="2"/>
</dbReference>
<keyword evidence="4" id="KW-1185">Reference proteome</keyword>
<dbReference type="Proteomes" id="UP000053354">
    <property type="component" value="Chromosome"/>
</dbReference>
<evidence type="ECO:0000313" key="4">
    <source>
        <dbReference type="Proteomes" id="UP000053354"/>
    </source>
</evidence>
<dbReference type="Pfam" id="PF17881">
    <property type="entry name" value="TseB"/>
    <property type="match status" value="1"/>
</dbReference>
<keyword evidence="1" id="KW-0812">Transmembrane</keyword>
<evidence type="ECO:0000256" key="1">
    <source>
        <dbReference type="SAM" id="Phobius"/>
    </source>
</evidence>
<sequence>MRQWITFILGFLSFLAVVIIILVLFLGNKPYSEIEEYAIDRAKSEQLIEEVERAYVYTNAKASVTVLGTTSKGELTAVFVPVGDEKMQTLSLVDKITAQQARELVLEEMDVQKILHTKLGMESEEPVWEVAFVDEKDTLNYVYLSANDGQWRKRILNL</sequence>
<organism evidence="3 4">
    <name type="scientific">Planococcus versutus</name>
    <dbReference type="NCBI Taxonomy" id="1302659"/>
    <lineage>
        <taxon>Bacteria</taxon>
        <taxon>Bacillati</taxon>
        <taxon>Bacillota</taxon>
        <taxon>Bacilli</taxon>
        <taxon>Bacillales</taxon>
        <taxon>Caryophanaceae</taxon>
        <taxon>Planococcus</taxon>
    </lineage>
</organism>
<dbReference type="EMBL" id="CP016540">
    <property type="protein sequence ID" value="ANU28121.1"/>
    <property type="molecule type" value="Genomic_DNA"/>
</dbReference>
<dbReference type="RefSeq" id="WP_065524495.1">
    <property type="nucleotide sequence ID" value="NZ_CP016540.2"/>
</dbReference>
<dbReference type="OrthoDB" id="2381181at2"/>
<feature type="domain" description="Cell wall elongation regulator TseB-like" evidence="2">
    <location>
        <begin position="38"/>
        <end position="81"/>
    </location>
</feature>
<feature type="transmembrane region" description="Helical" evidence="1">
    <location>
        <begin position="6"/>
        <end position="26"/>
    </location>
</feature>
<keyword evidence="1" id="KW-0472">Membrane</keyword>
<dbReference type="STRING" id="1302659.I858_014095"/>
<dbReference type="KEGG" id="pll:I858_014095"/>
<accession>A0A1B1S4K4</accession>
<dbReference type="SUPFAM" id="SSF54403">
    <property type="entry name" value="Cystatin/monellin"/>
    <property type="match status" value="2"/>
</dbReference>
<protein>
    <recommendedName>
        <fullName evidence="2">Cell wall elongation regulator TseB-like domain-containing protein</fullName>
    </recommendedName>
</protein>
<gene>
    <name evidence="3" type="ORF">I858_014095</name>
</gene>
<name>A0A1B1S4K4_9BACL</name>
<dbReference type="AlphaFoldDB" id="A0A1B1S4K4"/>
<dbReference type="InterPro" id="IPR046350">
    <property type="entry name" value="Cystatin_sf"/>
</dbReference>
<proteinExistence type="predicted"/>